<dbReference type="RefSeq" id="WP_251781474.1">
    <property type="nucleotide sequence ID" value="NZ_JAMKFE010000027.1"/>
</dbReference>
<dbReference type="Proteomes" id="UP001165541">
    <property type="component" value="Unassembled WGS sequence"/>
</dbReference>
<proteinExistence type="predicted"/>
<keyword evidence="2" id="KW-1185">Reference proteome</keyword>
<gene>
    <name evidence="1" type="ORF">M8A51_25695</name>
</gene>
<organism evidence="1 2">
    <name type="scientific">Caldimonas mangrovi</name>
    <dbReference type="NCBI Taxonomy" id="2944811"/>
    <lineage>
        <taxon>Bacteria</taxon>
        <taxon>Pseudomonadati</taxon>
        <taxon>Pseudomonadota</taxon>
        <taxon>Betaproteobacteria</taxon>
        <taxon>Burkholderiales</taxon>
        <taxon>Sphaerotilaceae</taxon>
        <taxon>Caldimonas</taxon>
    </lineage>
</organism>
<name>A0ABT0YVZ9_9BURK</name>
<comment type="caution">
    <text evidence="1">The sequence shown here is derived from an EMBL/GenBank/DDBJ whole genome shotgun (WGS) entry which is preliminary data.</text>
</comment>
<evidence type="ECO:0000313" key="2">
    <source>
        <dbReference type="Proteomes" id="UP001165541"/>
    </source>
</evidence>
<reference evidence="1" key="1">
    <citation type="submission" date="2022-05" db="EMBL/GenBank/DDBJ databases">
        <title>Schlegelella sp. nov., isolated from mangrove soil.</title>
        <authorList>
            <person name="Liu Y."/>
            <person name="Ge X."/>
            <person name="Liu W."/>
        </authorList>
    </citation>
    <scope>NUCLEOTIDE SEQUENCE</scope>
    <source>
        <strain evidence="1">S2-27</strain>
    </source>
</reference>
<sequence>MSIDVLFSVNEYDRDGDLVTRGIFLHFGRTTLRVADSLSDFDGFIEQLRSIRAEIDENHQGALS</sequence>
<dbReference type="EMBL" id="JAMKFE010000027">
    <property type="protein sequence ID" value="MCM5682931.1"/>
    <property type="molecule type" value="Genomic_DNA"/>
</dbReference>
<accession>A0ABT0YVZ9</accession>
<evidence type="ECO:0000313" key="1">
    <source>
        <dbReference type="EMBL" id="MCM5682931.1"/>
    </source>
</evidence>
<protein>
    <submittedName>
        <fullName evidence="1">Uncharacterized protein</fullName>
    </submittedName>
</protein>